<dbReference type="Proteomes" id="UP000729701">
    <property type="component" value="Unassembled WGS sequence"/>
</dbReference>
<protein>
    <submittedName>
        <fullName evidence="1">Uncharacterized protein</fullName>
    </submittedName>
</protein>
<name>A0A951UTN1_9CYAN</name>
<dbReference type="EMBL" id="JAHHGZ010000004">
    <property type="protein sequence ID" value="MBW4666855.1"/>
    <property type="molecule type" value="Genomic_DNA"/>
</dbReference>
<accession>A0A951UTN1</accession>
<reference evidence="1" key="1">
    <citation type="submission" date="2021-05" db="EMBL/GenBank/DDBJ databases">
        <authorList>
            <person name="Pietrasiak N."/>
            <person name="Ward R."/>
            <person name="Stajich J.E."/>
            <person name="Kurbessoian T."/>
        </authorList>
    </citation>
    <scope>NUCLEOTIDE SEQUENCE</scope>
    <source>
        <strain evidence="1">GSE-NOS-MK-12-04C</strain>
    </source>
</reference>
<evidence type="ECO:0000313" key="2">
    <source>
        <dbReference type="Proteomes" id="UP000729701"/>
    </source>
</evidence>
<gene>
    <name evidence="1" type="ORF">KME60_05275</name>
</gene>
<organism evidence="1 2">
    <name type="scientific">Cyanomargarita calcarea GSE-NOS-MK-12-04C</name>
    <dbReference type="NCBI Taxonomy" id="2839659"/>
    <lineage>
        <taxon>Bacteria</taxon>
        <taxon>Bacillati</taxon>
        <taxon>Cyanobacteriota</taxon>
        <taxon>Cyanophyceae</taxon>
        <taxon>Nostocales</taxon>
        <taxon>Cyanomargaritaceae</taxon>
        <taxon>Cyanomargarita</taxon>
    </lineage>
</organism>
<sequence>MAIQLHSFVTSAKRYFQVESQAHHITGIFRKIIQRNNTCKGSFNDVNGDYYECEQDGTITFYQAEIPDAINPGIWTYIVYECPEGEEKVFPDTAIDTSDICLRELFGGRKLFKVAVDIHEYIKYKFSEKEYLEIELPFDWQNQIGRRIANLLVEEFKAFKSSTVFANKQGKEYIRAVLDEFIQIALEILEKRGTVEDFEQAQLQILNKIKVDDIVNFIVEYNDYRIWQVALPSKSKAIEYAFNSALNVICRMK</sequence>
<proteinExistence type="predicted"/>
<comment type="caution">
    <text evidence="1">The sequence shown here is derived from an EMBL/GenBank/DDBJ whole genome shotgun (WGS) entry which is preliminary data.</text>
</comment>
<evidence type="ECO:0000313" key="1">
    <source>
        <dbReference type="EMBL" id="MBW4666855.1"/>
    </source>
</evidence>
<dbReference type="AlphaFoldDB" id="A0A951UTN1"/>
<reference evidence="1" key="2">
    <citation type="journal article" date="2022" name="Microbiol. Resour. Announc.">
        <title>Metagenome Sequencing to Explore Phylogenomics of Terrestrial Cyanobacteria.</title>
        <authorList>
            <person name="Ward R.D."/>
            <person name="Stajich J.E."/>
            <person name="Johansen J.R."/>
            <person name="Huntemann M."/>
            <person name="Clum A."/>
            <person name="Foster B."/>
            <person name="Foster B."/>
            <person name="Roux S."/>
            <person name="Palaniappan K."/>
            <person name="Varghese N."/>
            <person name="Mukherjee S."/>
            <person name="Reddy T.B.K."/>
            <person name="Daum C."/>
            <person name="Copeland A."/>
            <person name="Chen I.A."/>
            <person name="Ivanova N.N."/>
            <person name="Kyrpides N.C."/>
            <person name="Shapiro N."/>
            <person name="Eloe-Fadrosh E.A."/>
            <person name="Pietrasiak N."/>
        </authorList>
    </citation>
    <scope>NUCLEOTIDE SEQUENCE</scope>
    <source>
        <strain evidence="1">GSE-NOS-MK-12-04C</strain>
    </source>
</reference>